<accession>A0ABT3P221</accession>
<dbReference type="Gene3D" id="3.40.190.150">
    <property type="entry name" value="Bordetella uptake gene, domain 1"/>
    <property type="match status" value="1"/>
</dbReference>
<dbReference type="SUPFAM" id="SSF53850">
    <property type="entry name" value="Periplasmic binding protein-like II"/>
    <property type="match status" value="1"/>
</dbReference>
<organism evidence="3 4">
    <name type="scientific">Sabulicella glaciei</name>
    <dbReference type="NCBI Taxonomy" id="2984948"/>
    <lineage>
        <taxon>Bacteria</taxon>
        <taxon>Pseudomonadati</taxon>
        <taxon>Pseudomonadota</taxon>
        <taxon>Alphaproteobacteria</taxon>
        <taxon>Acetobacterales</taxon>
        <taxon>Acetobacteraceae</taxon>
        <taxon>Sabulicella</taxon>
    </lineage>
</organism>
<feature type="chain" id="PRO_5047136812" evidence="2">
    <location>
        <begin position="21"/>
        <end position="321"/>
    </location>
</feature>
<dbReference type="Pfam" id="PF03401">
    <property type="entry name" value="TctC"/>
    <property type="match status" value="1"/>
</dbReference>
<protein>
    <submittedName>
        <fullName evidence="3">Tripartite tricarboxylate transporter substrate binding protein</fullName>
    </submittedName>
</protein>
<dbReference type="EMBL" id="JAPFQI010000038">
    <property type="protein sequence ID" value="MCW8088441.1"/>
    <property type="molecule type" value="Genomic_DNA"/>
</dbReference>
<dbReference type="CDD" id="cd13578">
    <property type="entry name" value="PBP2_Bug27"/>
    <property type="match status" value="1"/>
</dbReference>
<evidence type="ECO:0000313" key="4">
    <source>
        <dbReference type="Proteomes" id="UP001526430"/>
    </source>
</evidence>
<dbReference type="PANTHER" id="PTHR42928:SF5">
    <property type="entry name" value="BLR1237 PROTEIN"/>
    <property type="match status" value="1"/>
</dbReference>
<gene>
    <name evidence="3" type="ORF">OF850_22945</name>
</gene>
<evidence type="ECO:0000313" key="3">
    <source>
        <dbReference type="EMBL" id="MCW8088441.1"/>
    </source>
</evidence>
<keyword evidence="4" id="KW-1185">Reference proteome</keyword>
<evidence type="ECO:0000256" key="2">
    <source>
        <dbReference type="SAM" id="SignalP"/>
    </source>
</evidence>
<dbReference type="Proteomes" id="UP001526430">
    <property type="component" value="Unassembled WGS sequence"/>
</dbReference>
<evidence type="ECO:0000256" key="1">
    <source>
        <dbReference type="ARBA" id="ARBA00006987"/>
    </source>
</evidence>
<proteinExistence type="inferred from homology"/>
<comment type="similarity">
    <text evidence="1">Belongs to the UPF0065 (bug) family.</text>
</comment>
<dbReference type="PANTHER" id="PTHR42928">
    <property type="entry name" value="TRICARBOXYLATE-BINDING PROTEIN"/>
    <property type="match status" value="1"/>
</dbReference>
<dbReference type="InterPro" id="IPR005064">
    <property type="entry name" value="BUG"/>
</dbReference>
<feature type="signal peptide" evidence="2">
    <location>
        <begin position="1"/>
        <end position="20"/>
    </location>
</feature>
<dbReference type="Gene3D" id="3.40.190.10">
    <property type="entry name" value="Periplasmic binding protein-like II"/>
    <property type="match status" value="1"/>
</dbReference>
<dbReference type="InterPro" id="IPR042100">
    <property type="entry name" value="Bug_dom1"/>
</dbReference>
<keyword evidence="2" id="KW-0732">Signal</keyword>
<dbReference type="PIRSF" id="PIRSF017082">
    <property type="entry name" value="YflP"/>
    <property type="match status" value="1"/>
</dbReference>
<comment type="caution">
    <text evidence="3">The sequence shown here is derived from an EMBL/GenBank/DDBJ whole genome shotgun (WGS) entry which is preliminary data.</text>
</comment>
<name>A0ABT3P221_9PROT</name>
<sequence>MHRRALLSALPLFAASNASGQESASWPGRPLRIIVPFGAGSTTDLLGRLVAQRLGEALGQPVVVENRPGAGGNIGTEAAARAPADGHTLLMGAASTNAINPSLYRSLRFDPIRDFAPVALVGLVTNVLVVPPSLPAASVPELIALARTRPLSFASGGAGGSIHLSGELFRTMAGLDMVHVPYNGGAAALPDLLSGRVDLMFDGLPTSLPHIRAGRLRALGVTSAQRSPVLPDVPTVAEAALPGYEAEGWFGLFAPAATPAPILDRLHRELARMLAEPAVIAQLAAQGARAGDKVGDEFGRFALAERDKWGAVIRAAGITLD</sequence>
<reference evidence="3 4" key="1">
    <citation type="submission" date="2022-10" db="EMBL/GenBank/DDBJ databases">
        <title>Roseococcus glaciei nov., sp. nov., isolated from glacier.</title>
        <authorList>
            <person name="Liu Q."/>
            <person name="Xin Y.-H."/>
        </authorList>
    </citation>
    <scope>NUCLEOTIDE SEQUENCE [LARGE SCALE GENOMIC DNA]</scope>
    <source>
        <strain evidence="3 4">MDT2-1-1</strain>
    </source>
</reference>